<accession>A0A4Y8RAQ0</accession>
<keyword evidence="3" id="KW-1185">Reference proteome</keyword>
<proteinExistence type="predicted"/>
<evidence type="ECO:0000259" key="1">
    <source>
        <dbReference type="Pfam" id="PF08972"/>
    </source>
</evidence>
<gene>
    <name evidence="2" type="ORF">E3C22_22675</name>
</gene>
<dbReference type="AlphaFoldDB" id="A0A4Y8RAQ0"/>
<sequence>MKDGIVVLAEWDEEAGVWVASSEDVCGLSVESESLDLLQAKVLGALQDLVELNGLRYDGPSIPVHIRTEFSASVSNPRH</sequence>
<organism evidence="2 3">
    <name type="scientific">Jiella endophytica</name>
    <dbReference type="NCBI Taxonomy" id="2558362"/>
    <lineage>
        <taxon>Bacteria</taxon>
        <taxon>Pseudomonadati</taxon>
        <taxon>Pseudomonadota</taxon>
        <taxon>Alphaproteobacteria</taxon>
        <taxon>Hyphomicrobiales</taxon>
        <taxon>Aurantimonadaceae</taxon>
        <taxon>Jiella</taxon>
    </lineage>
</organism>
<dbReference type="Pfam" id="PF08972">
    <property type="entry name" value="DUF1902"/>
    <property type="match status" value="1"/>
</dbReference>
<dbReference type="Gene3D" id="3.30.2390.10">
    <property type="entry name" value="TTHA1013-like"/>
    <property type="match status" value="1"/>
</dbReference>
<dbReference type="Proteomes" id="UP000298179">
    <property type="component" value="Unassembled WGS sequence"/>
</dbReference>
<reference evidence="2 3" key="1">
    <citation type="submission" date="2019-03" db="EMBL/GenBank/DDBJ databases">
        <title>Jiella endophytica sp. nov., a novel endophytic bacterium isolated from root of Ficus microcarpa Linn. f.</title>
        <authorList>
            <person name="Tuo L."/>
        </authorList>
    </citation>
    <scope>NUCLEOTIDE SEQUENCE [LARGE SCALE GENOMIC DNA]</scope>
    <source>
        <strain evidence="2 3">CBS5Q-3</strain>
    </source>
</reference>
<dbReference type="InterPro" id="IPR015066">
    <property type="entry name" value="DUF1902"/>
</dbReference>
<dbReference type="SUPFAM" id="SSF143100">
    <property type="entry name" value="TTHA1013/TTHA0281-like"/>
    <property type="match status" value="1"/>
</dbReference>
<name>A0A4Y8RAQ0_9HYPH</name>
<evidence type="ECO:0000313" key="3">
    <source>
        <dbReference type="Proteomes" id="UP000298179"/>
    </source>
</evidence>
<dbReference type="RefSeq" id="WP_134764170.1">
    <property type="nucleotide sequence ID" value="NZ_SOZD01000012.1"/>
</dbReference>
<dbReference type="OrthoDB" id="361917at2"/>
<dbReference type="InterPro" id="IPR035069">
    <property type="entry name" value="TTHA1013/TTHA0281-like"/>
</dbReference>
<feature type="domain" description="DUF1902" evidence="1">
    <location>
        <begin position="6"/>
        <end position="72"/>
    </location>
</feature>
<protein>
    <submittedName>
        <fullName evidence="2">DUF1902 domain-containing protein</fullName>
    </submittedName>
</protein>
<dbReference type="EMBL" id="SOZD01000012">
    <property type="protein sequence ID" value="TFF17943.1"/>
    <property type="molecule type" value="Genomic_DNA"/>
</dbReference>
<evidence type="ECO:0000313" key="2">
    <source>
        <dbReference type="EMBL" id="TFF17943.1"/>
    </source>
</evidence>
<comment type="caution">
    <text evidence="2">The sequence shown here is derived from an EMBL/GenBank/DDBJ whole genome shotgun (WGS) entry which is preliminary data.</text>
</comment>